<keyword evidence="2" id="KW-1015">Disulfide bond</keyword>
<dbReference type="PANTHER" id="PTHR33021:SF385">
    <property type="entry name" value="PHYTOCYANIN DOMAIN-CONTAINING PROTEIN"/>
    <property type="match status" value="1"/>
</dbReference>
<gene>
    <name evidence="7" type="ORF">F8388_025611</name>
</gene>
<evidence type="ECO:0000256" key="3">
    <source>
        <dbReference type="ARBA" id="ARBA00023180"/>
    </source>
</evidence>
<dbReference type="PANTHER" id="PTHR33021">
    <property type="entry name" value="BLUE COPPER PROTEIN"/>
    <property type="match status" value="1"/>
</dbReference>
<dbReference type="AlphaFoldDB" id="A0A7J6G3T7"/>
<dbReference type="EMBL" id="JAATIP010000084">
    <property type="protein sequence ID" value="KAF4376740.1"/>
    <property type="molecule type" value="Genomic_DNA"/>
</dbReference>
<dbReference type="Pfam" id="PF02298">
    <property type="entry name" value="Cu_bind_like"/>
    <property type="match status" value="1"/>
</dbReference>
<sequence length="151" mass="16575">MEKKRKGSAPRKAAVAVAVVVAWLGAISGATAKAVLHKVGGSKGWNENVNYTQWSTTTAPFFLGDWLYFVFDKRYYNVLEVNETSYESCNDKIFLNNVTRGGRDVFQLTESKPYYFISGGGYCFHGMRLTISVVKDDATGGSATLPPAIVD</sequence>
<proteinExistence type="inferred from homology"/>
<evidence type="ECO:0000259" key="6">
    <source>
        <dbReference type="PROSITE" id="PS51485"/>
    </source>
</evidence>
<evidence type="ECO:0000256" key="2">
    <source>
        <dbReference type="ARBA" id="ARBA00023157"/>
    </source>
</evidence>
<comment type="similarity">
    <text evidence="4">Belongs to the early nodulin-like (ENODL) family.</text>
</comment>
<comment type="function">
    <text evidence="5">May act as a carbohydrate transporter.</text>
</comment>
<dbReference type="Gene3D" id="2.60.40.420">
    <property type="entry name" value="Cupredoxins - blue copper proteins"/>
    <property type="match status" value="1"/>
</dbReference>
<dbReference type="PROSITE" id="PS51485">
    <property type="entry name" value="PHYTOCYANIN"/>
    <property type="match status" value="1"/>
</dbReference>
<dbReference type="FunFam" id="2.60.40.420:FF:000018">
    <property type="entry name" value="Lamin-like protein"/>
    <property type="match status" value="1"/>
</dbReference>
<evidence type="ECO:0000313" key="7">
    <source>
        <dbReference type="EMBL" id="KAF4376740.1"/>
    </source>
</evidence>
<dbReference type="Proteomes" id="UP000525078">
    <property type="component" value="Unassembled WGS sequence"/>
</dbReference>
<protein>
    <recommendedName>
        <fullName evidence="6">Phytocyanin domain-containing protein</fullName>
    </recommendedName>
</protein>
<feature type="domain" description="Phytocyanin" evidence="6">
    <location>
        <begin position="35"/>
        <end position="135"/>
    </location>
</feature>
<evidence type="ECO:0000256" key="4">
    <source>
        <dbReference type="ARBA" id="ARBA00035011"/>
    </source>
</evidence>
<dbReference type="InterPro" id="IPR008972">
    <property type="entry name" value="Cupredoxin"/>
</dbReference>
<dbReference type="SUPFAM" id="SSF49503">
    <property type="entry name" value="Cupredoxins"/>
    <property type="match status" value="1"/>
</dbReference>
<evidence type="ECO:0000256" key="5">
    <source>
        <dbReference type="ARBA" id="ARBA00037626"/>
    </source>
</evidence>
<accession>A0A7J6G3T7</accession>
<comment type="caution">
    <text evidence="7">The sequence shown here is derived from an EMBL/GenBank/DDBJ whole genome shotgun (WGS) entry which is preliminary data.</text>
</comment>
<reference evidence="7 8" key="1">
    <citation type="journal article" date="2020" name="bioRxiv">
        <title>Sequence and annotation of 42 cannabis genomes reveals extensive copy number variation in cannabinoid synthesis and pathogen resistance genes.</title>
        <authorList>
            <person name="Mckernan K.J."/>
            <person name="Helbert Y."/>
            <person name="Kane L.T."/>
            <person name="Ebling H."/>
            <person name="Zhang L."/>
            <person name="Liu B."/>
            <person name="Eaton Z."/>
            <person name="Mclaughlin S."/>
            <person name="Kingan S."/>
            <person name="Baybayan P."/>
            <person name="Concepcion G."/>
            <person name="Jordan M."/>
            <person name="Riva A."/>
            <person name="Barbazuk W."/>
            <person name="Harkins T."/>
        </authorList>
    </citation>
    <scope>NUCLEOTIDE SEQUENCE [LARGE SCALE GENOMIC DNA]</scope>
    <source>
        <strain evidence="8">cv. Jamaican Lion 4</strain>
        <tissue evidence="7">Leaf</tissue>
    </source>
</reference>
<feature type="non-terminal residue" evidence="7">
    <location>
        <position position="1"/>
    </location>
</feature>
<dbReference type="GO" id="GO:0005886">
    <property type="term" value="C:plasma membrane"/>
    <property type="evidence" value="ECO:0007669"/>
    <property type="project" value="TreeGrafter"/>
</dbReference>
<dbReference type="InterPro" id="IPR039391">
    <property type="entry name" value="Phytocyanin-like"/>
</dbReference>
<organism evidence="7 8">
    <name type="scientific">Cannabis sativa</name>
    <name type="common">Hemp</name>
    <name type="synonym">Marijuana</name>
    <dbReference type="NCBI Taxonomy" id="3483"/>
    <lineage>
        <taxon>Eukaryota</taxon>
        <taxon>Viridiplantae</taxon>
        <taxon>Streptophyta</taxon>
        <taxon>Embryophyta</taxon>
        <taxon>Tracheophyta</taxon>
        <taxon>Spermatophyta</taxon>
        <taxon>Magnoliopsida</taxon>
        <taxon>eudicotyledons</taxon>
        <taxon>Gunneridae</taxon>
        <taxon>Pentapetalae</taxon>
        <taxon>rosids</taxon>
        <taxon>fabids</taxon>
        <taxon>Rosales</taxon>
        <taxon>Cannabaceae</taxon>
        <taxon>Cannabis</taxon>
    </lineage>
</organism>
<evidence type="ECO:0000313" key="8">
    <source>
        <dbReference type="Proteomes" id="UP000525078"/>
    </source>
</evidence>
<keyword evidence="3" id="KW-0325">Glycoprotein</keyword>
<evidence type="ECO:0000256" key="1">
    <source>
        <dbReference type="ARBA" id="ARBA00022729"/>
    </source>
</evidence>
<dbReference type="GO" id="GO:0009055">
    <property type="term" value="F:electron transfer activity"/>
    <property type="evidence" value="ECO:0007669"/>
    <property type="project" value="InterPro"/>
</dbReference>
<keyword evidence="1" id="KW-0732">Signal</keyword>
<dbReference type="InterPro" id="IPR003245">
    <property type="entry name" value="Phytocyanin_dom"/>
</dbReference>
<name>A0A7J6G3T7_CANSA</name>